<evidence type="ECO:0000256" key="8">
    <source>
        <dbReference type="ARBA" id="ARBA00045636"/>
    </source>
</evidence>
<gene>
    <name evidence="10" type="ORF">SAMN05216290_1783</name>
</gene>
<dbReference type="GeneID" id="99986503"/>
<dbReference type="GO" id="GO:0005886">
    <property type="term" value="C:plasma membrane"/>
    <property type="evidence" value="ECO:0007669"/>
    <property type="project" value="UniProtKB-SubCell"/>
</dbReference>
<dbReference type="OrthoDB" id="9810109at2"/>
<feature type="transmembrane region" description="Helical" evidence="9">
    <location>
        <begin position="9"/>
        <end position="30"/>
    </location>
</feature>
<evidence type="ECO:0000313" key="11">
    <source>
        <dbReference type="Proteomes" id="UP000199437"/>
    </source>
</evidence>
<feature type="transmembrane region" description="Helical" evidence="9">
    <location>
        <begin position="123"/>
        <end position="140"/>
    </location>
</feature>
<dbReference type="InterPro" id="IPR002293">
    <property type="entry name" value="AA/rel_permease1"/>
</dbReference>
<comment type="similarity">
    <text evidence="2">Belongs to the amino acid-polyamine-organocation (APC) superfamily. Basic amino acid/polyamine antiporter (APA) (TC 2.A.3.2) family.</text>
</comment>
<dbReference type="PIRSF" id="PIRSF006060">
    <property type="entry name" value="AA_transporter"/>
    <property type="match status" value="1"/>
</dbReference>
<reference evidence="11" key="1">
    <citation type="submission" date="2016-10" db="EMBL/GenBank/DDBJ databases">
        <authorList>
            <person name="Varghese N."/>
            <person name="Submissions S."/>
        </authorList>
    </citation>
    <scope>NUCLEOTIDE SEQUENCE [LARGE SCALE GENOMIC DNA]</scope>
    <source>
        <strain evidence="11">CGMCC 1.12402</strain>
    </source>
</reference>
<dbReference type="Pfam" id="PF13520">
    <property type="entry name" value="AA_permease_2"/>
    <property type="match status" value="1"/>
</dbReference>
<dbReference type="PANTHER" id="PTHR42770">
    <property type="entry name" value="AMINO ACID TRANSPORTER-RELATED"/>
    <property type="match status" value="1"/>
</dbReference>
<feature type="transmembrane region" description="Helical" evidence="9">
    <location>
        <begin position="152"/>
        <end position="172"/>
    </location>
</feature>
<dbReference type="Proteomes" id="UP000199437">
    <property type="component" value="Unassembled WGS sequence"/>
</dbReference>
<feature type="transmembrane region" description="Helical" evidence="9">
    <location>
        <begin position="42"/>
        <end position="62"/>
    </location>
</feature>
<dbReference type="InterPro" id="IPR050367">
    <property type="entry name" value="APC_superfamily"/>
</dbReference>
<feature type="transmembrane region" description="Helical" evidence="9">
    <location>
        <begin position="275"/>
        <end position="295"/>
    </location>
</feature>
<feature type="transmembrane region" description="Helical" evidence="9">
    <location>
        <begin position="192"/>
        <end position="214"/>
    </location>
</feature>
<evidence type="ECO:0000256" key="6">
    <source>
        <dbReference type="ARBA" id="ARBA00022989"/>
    </source>
</evidence>
<evidence type="ECO:0000256" key="7">
    <source>
        <dbReference type="ARBA" id="ARBA00023136"/>
    </source>
</evidence>
<keyword evidence="4" id="KW-1003">Cell membrane</keyword>
<dbReference type="RefSeq" id="WP_090258144.1">
    <property type="nucleotide sequence ID" value="NZ_FOIR01000001.1"/>
</dbReference>
<keyword evidence="5 9" id="KW-0812">Transmembrane</keyword>
<feature type="transmembrane region" description="Helical" evidence="9">
    <location>
        <begin position="83"/>
        <end position="111"/>
    </location>
</feature>
<dbReference type="Gene3D" id="1.20.1740.10">
    <property type="entry name" value="Amino acid/polyamine transporter I"/>
    <property type="match status" value="1"/>
</dbReference>
<comment type="function">
    <text evidence="8">Major component of the acid-resistance (AR) system allowing enteric pathogens to survive the acidic environment in the stomach. Exchanges extracellular arginine for its intracellular decarboxylation product agmatine (Agm) thereby expelling intracellular protons. Probably undergoes several conformational states in order to translocate the substrate across the membrane; keeps the substrate accessible to only 1 side of the membrane at a time by opening and closing 3 membrane-internal gates.</text>
</comment>
<feature type="transmembrane region" description="Helical" evidence="9">
    <location>
        <begin position="410"/>
        <end position="427"/>
    </location>
</feature>
<comment type="subcellular location">
    <subcellularLocation>
        <location evidence="1">Cell membrane</location>
        <topology evidence="1">Multi-pass membrane protein</topology>
    </subcellularLocation>
</comment>
<evidence type="ECO:0000256" key="5">
    <source>
        <dbReference type="ARBA" id="ARBA00022692"/>
    </source>
</evidence>
<dbReference type="AlphaFoldDB" id="A0A1I0P9I3"/>
<feature type="transmembrane region" description="Helical" evidence="9">
    <location>
        <begin position="319"/>
        <end position="339"/>
    </location>
</feature>
<keyword evidence="7 9" id="KW-0472">Membrane</keyword>
<protein>
    <recommendedName>
        <fullName evidence="3">Arginine/agmatine antiporter</fullName>
    </recommendedName>
</protein>
<sequence length="434" mass="46126">MTSSKPKKIGVFTATTLVVGSMIGSGIFTIPSSLAPFGGISLFGWLLAAAGALVLANILSKLSKVDPKTGGFYAYTREAFGDLPAFLVGWGYLVSVWCTNAAIALSFTGYLSVFFPSIAENQILITVVGLSAIWLLTIINSQSVSGGGKVQVVTTVLKVAPLVVVALCGLFFFNVDNFKPFNMSQEHTVKAITMSSALCLFAFLGLETATVPAGSIKRPEKTIPKATMLGTVLVIFIYLFSSFSIFGVLSPTEVENSIAPFSDAAAFMWGDAGRYIIAAGACISTFGALNAWILIQGQVPMGMATDGLMPKFFAKKNRFNAPTLGIIFSSVLVTLLFLLNQSKNFNSLYAFLILLSGVTALFSYLASSIAFAYFASKAKKKLKLNTKTIATALVGALFSIWLIIGSGQEAAVWGICGTLAGLPIFLLKKRQNKK</sequence>
<evidence type="ECO:0000256" key="1">
    <source>
        <dbReference type="ARBA" id="ARBA00004651"/>
    </source>
</evidence>
<evidence type="ECO:0000256" key="2">
    <source>
        <dbReference type="ARBA" id="ARBA00008220"/>
    </source>
</evidence>
<dbReference type="PANTHER" id="PTHR42770:SF18">
    <property type="entry name" value="ARGININE_AGMATINE ANTIPORTER"/>
    <property type="match status" value="1"/>
</dbReference>
<feature type="transmembrane region" description="Helical" evidence="9">
    <location>
        <begin position="226"/>
        <end position="249"/>
    </location>
</feature>
<dbReference type="STRING" id="1267423.SAMN05216290_1783"/>
<keyword evidence="6 9" id="KW-1133">Transmembrane helix</keyword>
<organism evidence="10 11">
    <name type="scientific">Roseivirga pacifica</name>
    <dbReference type="NCBI Taxonomy" id="1267423"/>
    <lineage>
        <taxon>Bacteria</taxon>
        <taxon>Pseudomonadati</taxon>
        <taxon>Bacteroidota</taxon>
        <taxon>Cytophagia</taxon>
        <taxon>Cytophagales</taxon>
        <taxon>Roseivirgaceae</taxon>
        <taxon>Roseivirga</taxon>
    </lineage>
</organism>
<feature type="transmembrane region" description="Helical" evidence="9">
    <location>
        <begin position="386"/>
        <end position="404"/>
    </location>
</feature>
<proteinExistence type="inferred from homology"/>
<keyword evidence="11" id="KW-1185">Reference proteome</keyword>
<accession>A0A1I0P9I3</accession>
<name>A0A1I0P9I3_9BACT</name>
<evidence type="ECO:0000256" key="9">
    <source>
        <dbReference type="SAM" id="Phobius"/>
    </source>
</evidence>
<evidence type="ECO:0000256" key="4">
    <source>
        <dbReference type="ARBA" id="ARBA00022475"/>
    </source>
</evidence>
<feature type="transmembrane region" description="Helical" evidence="9">
    <location>
        <begin position="351"/>
        <end position="374"/>
    </location>
</feature>
<dbReference type="EMBL" id="FOIR01000001">
    <property type="protein sequence ID" value="SEW10223.1"/>
    <property type="molecule type" value="Genomic_DNA"/>
</dbReference>
<dbReference type="GO" id="GO:0022857">
    <property type="term" value="F:transmembrane transporter activity"/>
    <property type="evidence" value="ECO:0007669"/>
    <property type="project" value="InterPro"/>
</dbReference>
<evidence type="ECO:0000313" key="10">
    <source>
        <dbReference type="EMBL" id="SEW10223.1"/>
    </source>
</evidence>
<evidence type="ECO:0000256" key="3">
    <source>
        <dbReference type="ARBA" id="ARBA00021069"/>
    </source>
</evidence>